<dbReference type="EMBL" id="JAACJL010000044">
    <property type="protein sequence ID" value="KAF4614934.1"/>
    <property type="molecule type" value="Genomic_DNA"/>
</dbReference>
<dbReference type="InterPro" id="IPR012334">
    <property type="entry name" value="Pectin_lyas_fold"/>
</dbReference>
<proteinExistence type="predicted"/>
<dbReference type="AlphaFoldDB" id="A0A8H4QQ45"/>
<evidence type="ECO:0000313" key="3">
    <source>
        <dbReference type="EMBL" id="KAF4614934.1"/>
    </source>
</evidence>
<dbReference type="GO" id="GO:0004650">
    <property type="term" value="F:polygalacturonase activity"/>
    <property type="evidence" value="ECO:0007669"/>
    <property type="project" value="InterPro"/>
</dbReference>
<protein>
    <recommendedName>
        <fullName evidence="2">Rhamnogalacturonase A/B/Epimerase-like pectate lyase domain-containing protein</fullName>
    </recommendedName>
</protein>
<dbReference type="Gene3D" id="2.160.20.10">
    <property type="entry name" value="Single-stranded right-handed beta-helix, Pectin lyase-like"/>
    <property type="match status" value="2"/>
</dbReference>
<evidence type="ECO:0000313" key="4">
    <source>
        <dbReference type="Proteomes" id="UP000521872"/>
    </source>
</evidence>
<reference evidence="3 4" key="1">
    <citation type="submission" date="2019-12" db="EMBL/GenBank/DDBJ databases">
        <authorList>
            <person name="Floudas D."/>
            <person name="Bentzer J."/>
            <person name="Ahren D."/>
            <person name="Johansson T."/>
            <person name="Persson P."/>
            <person name="Tunlid A."/>
        </authorList>
    </citation>
    <scope>NUCLEOTIDE SEQUENCE [LARGE SCALE GENOMIC DNA]</scope>
    <source>
        <strain evidence="3 4">CBS 102.39</strain>
    </source>
</reference>
<name>A0A8H4QQ45_9AGAR</name>
<dbReference type="CDD" id="cd23668">
    <property type="entry name" value="GH55_beta13glucanase-like"/>
    <property type="match status" value="1"/>
</dbReference>
<feature type="signal peptide" evidence="1">
    <location>
        <begin position="1"/>
        <end position="20"/>
    </location>
</feature>
<feature type="domain" description="Rhamnogalacturonase A/B/Epimerase-like pectate lyase" evidence="2">
    <location>
        <begin position="419"/>
        <end position="482"/>
    </location>
</feature>
<keyword evidence="4" id="KW-1185">Reference proteome</keyword>
<accession>A0A8H4QQ45</accession>
<keyword evidence="1" id="KW-0732">Signal</keyword>
<dbReference type="Proteomes" id="UP000521872">
    <property type="component" value="Unassembled WGS sequence"/>
</dbReference>
<evidence type="ECO:0000256" key="1">
    <source>
        <dbReference type="SAM" id="SignalP"/>
    </source>
</evidence>
<dbReference type="SUPFAM" id="SSF51126">
    <property type="entry name" value="Pectin lyase-like"/>
    <property type="match status" value="2"/>
</dbReference>
<organism evidence="3 4">
    <name type="scientific">Agrocybe pediades</name>
    <dbReference type="NCBI Taxonomy" id="84607"/>
    <lineage>
        <taxon>Eukaryota</taxon>
        <taxon>Fungi</taxon>
        <taxon>Dikarya</taxon>
        <taxon>Basidiomycota</taxon>
        <taxon>Agaricomycotina</taxon>
        <taxon>Agaricomycetes</taxon>
        <taxon>Agaricomycetidae</taxon>
        <taxon>Agaricales</taxon>
        <taxon>Agaricineae</taxon>
        <taxon>Strophariaceae</taxon>
        <taxon>Agrocybe</taxon>
    </lineage>
</organism>
<dbReference type="Pfam" id="PF12708">
    <property type="entry name" value="Pect-lyase_RHGA_epim"/>
    <property type="match status" value="2"/>
</dbReference>
<dbReference type="PANTHER" id="PTHR33928">
    <property type="entry name" value="POLYGALACTURONASE QRT3"/>
    <property type="match status" value="1"/>
</dbReference>
<dbReference type="InterPro" id="IPR011050">
    <property type="entry name" value="Pectin_lyase_fold/virulence"/>
</dbReference>
<sequence length="785" mass="82454">MFAWAYRALLLCSLLSTALSLGTSCSAPLGAGTAAASDPFWMQSIKHQGISAFNPNPSGYQVFRNVKDFGAKGDGVTDDTAAINAAITAGNRCGGGSCGSSTLTPAVVFFPKGTYVISAPIIAYYYTQLIGDAKNPPTLLATSSFDGIAVIDADPYIPGGNGAQFYVNQNNFFRSVRNFVIDLRQVPATKSQGTGLHWQVSQSTSLMNIVVHMSTDPNTAHQGIFMENGSGGFLGDLVFNGGKFGMWVGNQQFTVRNVTVNNAQSGIFSVWNWGWTYQGVTINNCQVAFDVSTGGLTTNTQTSGAVAIIDATINNTPIFVRTSAPSNGKLDGSIVINNAKLNNVPIAVGVQGGATLLVGGTTTIASWGQGNVYHGTSGSGTFTQGTIASANKPSVLLDGSGRIFGRTHPQYANYAASQFVSVRDNGAKGDGKTDDTAAIKAILAKFAGCKIIFFDAGTYVVTSTITIPAGTQIVGEAWSVIAGKGSAFADQNNPQPVVRVGDSGSSGIMEITDMIFTTMGPAGGAIVVEWNIKQSSTGAAGMWDSHIRIGGAAGTNLEPGQCPQGSTSSNCLAAFLALHLTPSSTAYLEGTWVWLADHDLDGDASTRVQIYSGRGIFSESAGPLVSNLTLFLVNEKCLSFRKAEHHVLYQYNLVNAKNHYMGLIQTETPYYQPSPAPPSPFSVNSAFHDPSPSAAAWALNVQSSTDIIVFGAGLYSFFQDFNQDCLNTNSCQNQILNIDSTSSVTVYSLATVASTFQLSIGSKGIINQSNNPNGFAATVTVWSRS</sequence>
<evidence type="ECO:0000259" key="2">
    <source>
        <dbReference type="Pfam" id="PF12708"/>
    </source>
</evidence>
<dbReference type="PROSITE" id="PS51257">
    <property type="entry name" value="PROKAR_LIPOPROTEIN"/>
    <property type="match status" value="1"/>
</dbReference>
<comment type="caution">
    <text evidence="3">The sequence shown here is derived from an EMBL/GenBank/DDBJ whole genome shotgun (WGS) entry which is preliminary data.</text>
</comment>
<feature type="domain" description="Rhamnogalacturonase A/B/Epimerase-like pectate lyase" evidence="2">
    <location>
        <begin position="63"/>
        <end position="289"/>
    </location>
</feature>
<feature type="chain" id="PRO_5034261701" description="Rhamnogalacturonase A/B/Epimerase-like pectate lyase domain-containing protein" evidence="1">
    <location>
        <begin position="21"/>
        <end position="785"/>
    </location>
</feature>
<dbReference type="InterPro" id="IPR024535">
    <property type="entry name" value="RHGA/B-epi-like_pectate_lyase"/>
</dbReference>
<dbReference type="InterPro" id="IPR039279">
    <property type="entry name" value="QRT3-like"/>
</dbReference>
<gene>
    <name evidence="3" type="ORF">D9613_002937</name>
</gene>
<dbReference type="FunFam" id="2.160.20.10:FF:000049">
    <property type="entry name" value="Putative exo-beta-1,3-glucanase"/>
    <property type="match status" value="1"/>
</dbReference>
<dbReference type="PANTHER" id="PTHR33928:SF2">
    <property type="entry name" value="PECTATE LYASE SUPERFAMILY PROTEIN DOMAIN-CONTAINING PROTEIN-RELATED"/>
    <property type="match status" value="1"/>
</dbReference>